<protein>
    <submittedName>
        <fullName evidence="2">Uncharacterized protein</fullName>
    </submittedName>
</protein>
<feature type="transmembrane region" description="Helical" evidence="1">
    <location>
        <begin position="41"/>
        <end position="58"/>
    </location>
</feature>
<keyword evidence="1" id="KW-1133">Transmembrane helix</keyword>
<evidence type="ECO:0000313" key="3">
    <source>
        <dbReference type="Proteomes" id="UP001372338"/>
    </source>
</evidence>
<keyword evidence="1" id="KW-0472">Membrane</keyword>
<dbReference type="Proteomes" id="UP001372338">
    <property type="component" value="Unassembled WGS sequence"/>
</dbReference>
<sequence length="81" mass="9035">MMKLTKKSSTHCLALFIIHVYPPSLLLLPTRFSSCLLASPQLRVVFFVLLTLSFVCPSRSRLRLPFPRPLSFLNSAGTLSG</sequence>
<accession>A0AAN9I5Y0</accession>
<comment type="caution">
    <text evidence="2">The sequence shown here is derived from an EMBL/GenBank/DDBJ whole genome shotgun (WGS) entry which is preliminary data.</text>
</comment>
<evidence type="ECO:0000313" key="2">
    <source>
        <dbReference type="EMBL" id="KAK7261476.1"/>
    </source>
</evidence>
<gene>
    <name evidence="2" type="ORF">RIF29_27789</name>
</gene>
<proteinExistence type="predicted"/>
<feature type="transmembrane region" description="Helical" evidence="1">
    <location>
        <begin position="12"/>
        <end position="29"/>
    </location>
</feature>
<keyword evidence="1" id="KW-0812">Transmembrane</keyword>
<dbReference type="AlphaFoldDB" id="A0AAN9I5Y0"/>
<name>A0AAN9I5Y0_CROPI</name>
<evidence type="ECO:0000256" key="1">
    <source>
        <dbReference type="SAM" id="Phobius"/>
    </source>
</evidence>
<dbReference type="EMBL" id="JAYWIO010000005">
    <property type="protein sequence ID" value="KAK7261476.1"/>
    <property type="molecule type" value="Genomic_DNA"/>
</dbReference>
<organism evidence="2 3">
    <name type="scientific">Crotalaria pallida</name>
    <name type="common">Smooth rattlebox</name>
    <name type="synonym">Crotalaria striata</name>
    <dbReference type="NCBI Taxonomy" id="3830"/>
    <lineage>
        <taxon>Eukaryota</taxon>
        <taxon>Viridiplantae</taxon>
        <taxon>Streptophyta</taxon>
        <taxon>Embryophyta</taxon>
        <taxon>Tracheophyta</taxon>
        <taxon>Spermatophyta</taxon>
        <taxon>Magnoliopsida</taxon>
        <taxon>eudicotyledons</taxon>
        <taxon>Gunneridae</taxon>
        <taxon>Pentapetalae</taxon>
        <taxon>rosids</taxon>
        <taxon>fabids</taxon>
        <taxon>Fabales</taxon>
        <taxon>Fabaceae</taxon>
        <taxon>Papilionoideae</taxon>
        <taxon>50 kb inversion clade</taxon>
        <taxon>genistoids sensu lato</taxon>
        <taxon>core genistoids</taxon>
        <taxon>Crotalarieae</taxon>
        <taxon>Crotalaria</taxon>
    </lineage>
</organism>
<keyword evidence="3" id="KW-1185">Reference proteome</keyword>
<reference evidence="2 3" key="1">
    <citation type="submission" date="2024-01" db="EMBL/GenBank/DDBJ databases">
        <title>The genomes of 5 underutilized Papilionoideae crops provide insights into root nodulation and disease resistanc.</title>
        <authorList>
            <person name="Yuan L."/>
        </authorList>
    </citation>
    <scope>NUCLEOTIDE SEQUENCE [LARGE SCALE GENOMIC DNA]</scope>
    <source>
        <strain evidence="2">ZHUSHIDOU_FW_LH</strain>
        <tissue evidence="2">Leaf</tissue>
    </source>
</reference>